<dbReference type="PROSITE" id="PS51677">
    <property type="entry name" value="NODB"/>
    <property type="match status" value="1"/>
</dbReference>
<dbReference type="Gene3D" id="3.20.20.370">
    <property type="entry name" value="Glycoside hydrolase/deacetylase"/>
    <property type="match status" value="1"/>
</dbReference>
<reference evidence="2" key="1">
    <citation type="journal article" date="2021" name="PeerJ">
        <title>Extensive microbial diversity within the chicken gut microbiome revealed by metagenomics and culture.</title>
        <authorList>
            <person name="Gilroy R."/>
            <person name="Ravi A."/>
            <person name="Getino M."/>
            <person name="Pursley I."/>
            <person name="Horton D.L."/>
            <person name="Alikhan N.F."/>
            <person name="Baker D."/>
            <person name="Gharbi K."/>
            <person name="Hall N."/>
            <person name="Watson M."/>
            <person name="Adriaenssens E.M."/>
            <person name="Foster-Nyarko E."/>
            <person name="Jarju S."/>
            <person name="Secka A."/>
            <person name="Antonio M."/>
            <person name="Oren A."/>
            <person name="Chaudhuri R.R."/>
            <person name="La Ragione R."/>
            <person name="Hildebrand F."/>
            <person name="Pallen M.J."/>
        </authorList>
    </citation>
    <scope>NUCLEOTIDE SEQUENCE</scope>
    <source>
        <strain evidence="2">ChiBcec8-14828</strain>
    </source>
</reference>
<dbReference type="EMBL" id="DWYA01000054">
    <property type="protein sequence ID" value="HJB39971.1"/>
    <property type="molecule type" value="Genomic_DNA"/>
</dbReference>
<protein>
    <submittedName>
        <fullName evidence="2">Polysaccharide deacetylase family protein</fullName>
    </submittedName>
</protein>
<dbReference type="InterPro" id="IPR011330">
    <property type="entry name" value="Glyco_hydro/deAcase_b/a-brl"/>
</dbReference>
<accession>A0A9D2M228</accession>
<dbReference type="SUPFAM" id="SSF88713">
    <property type="entry name" value="Glycoside hydrolase/deacetylase"/>
    <property type="match status" value="1"/>
</dbReference>
<dbReference type="GO" id="GO:0016810">
    <property type="term" value="F:hydrolase activity, acting on carbon-nitrogen (but not peptide) bonds"/>
    <property type="evidence" value="ECO:0007669"/>
    <property type="project" value="InterPro"/>
</dbReference>
<feature type="domain" description="NodB homology" evidence="1">
    <location>
        <begin position="45"/>
        <end position="221"/>
    </location>
</feature>
<dbReference type="InterPro" id="IPR050248">
    <property type="entry name" value="Polysacc_deacetylase_ArnD"/>
</dbReference>
<gene>
    <name evidence="2" type="ORF">H9943_06190</name>
</gene>
<reference evidence="2" key="2">
    <citation type="submission" date="2021-04" db="EMBL/GenBank/DDBJ databases">
        <authorList>
            <person name="Gilroy R."/>
        </authorList>
    </citation>
    <scope>NUCLEOTIDE SEQUENCE</scope>
    <source>
        <strain evidence="2">ChiBcec8-14828</strain>
    </source>
</reference>
<evidence type="ECO:0000313" key="3">
    <source>
        <dbReference type="Proteomes" id="UP000824209"/>
    </source>
</evidence>
<proteinExistence type="predicted"/>
<dbReference type="InterPro" id="IPR002509">
    <property type="entry name" value="NODB_dom"/>
</dbReference>
<comment type="caution">
    <text evidence="2">The sequence shown here is derived from an EMBL/GenBank/DDBJ whole genome shotgun (WGS) entry which is preliminary data.</text>
</comment>
<sequence length="231" mass="26005">MKRKNILFAVGLFFVIAAIAGALVFGAGSRVRRTPIDAQINPTKPMVALTFDDGPDGTWTPQVLDLLYENDARATFFLLGERLNDNQLLVEEMVSAGHEIGNHTDTHPDLTKLSDFEVQYELYGMEKKLEKIVPDVKVALVRPPYGFYTEKTEKAAGKPLQLWTIDSMDWRTNADAQLICETVLDQVEDGDVIVFHDDNKETVQALKTLLPALREKGFQFVTCTQMNHYRG</sequence>
<evidence type="ECO:0000259" key="1">
    <source>
        <dbReference type="PROSITE" id="PS51677"/>
    </source>
</evidence>
<organism evidence="2 3">
    <name type="scientific">Candidatus Ruthenibacterium avium</name>
    <dbReference type="NCBI Taxonomy" id="2838751"/>
    <lineage>
        <taxon>Bacteria</taxon>
        <taxon>Bacillati</taxon>
        <taxon>Bacillota</taxon>
        <taxon>Clostridia</taxon>
        <taxon>Eubacteriales</taxon>
        <taxon>Oscillospiraceae</taxon>
        <taxon>Ruthenibacterium</taxon>
    </lineage>
</organism>
<name>A0A9D2M228_9FIRM</name>
<dbReference type="Pfam" id="PF01522">
    <property type="entry name" value="Polysacc_deac_1"/>
    <property type="match status" value="1"/>
</dbReference>
<dbReference type="AlphaFoldDB" id="A0A9D2M228"/>
<dbReference type="PANTHER" id="PTHR10587">
    <property type="entry name" value="GLYCOSYL TRANSFERASE-RELATED"/>
    <property type="match status" value="1"/>
</dbReference>
<evidence type="ECO:0000313" key="2">
    <source>
        <dbReference type="EMBL" id="HJB39971.1"/>
    </source>
</evidence>
<dbReference type="Proteomes" id="UP000824209">
    <property type="component" value="Unassembled WGS sequence"/>
</dbReference>
<dbReference type="GO" id="GO:0005975">
    <property type="term" value="P:carbohydrate metabolic process"/>
    <property type="evidence" value="ECO:0007669"/>
    <property type="project" value="InterPro"/>
</dbReference>